<dbReference type="AlphaFoldDB" id="A0A8S9FY32"/>
<feature type="compositionally biased region" description="Basic and acidic residues" evidence="1">
    <location>
        <begin position="51"/>
        <end position="70"/>
    </location>
</feature>
<organism evidence="2">
    <name type="scientific">Brassica cretica</name>
    <name type="common">Mustard</name>
    <dbReference type="NCBI Taxonomy" id="69181"/>
    <lineage>
        <taxon>Eukaryota</taxon>
        <taxon>Viridiplantae</taxon>
        <taxon>Streptophyta</taxon>
        <taxon>Embryophyta</taxon>
        <taxon>Tracheophyta</taxon>
        <taxon>Spermatophyta</taxon>
        <taxon>Magnoliopsida</taxon>
        <taxon>eudicotyledons</taxon>
        <taxon>Gunneridae</taxon>
        <taxon>Pentapetalae</taxon>
        <taxon>rosids</taxon>
        <taxon>malvids</taxon>
        <taxon>Brassicales</taxon>
        <taxon>Brassicaceae</taxon>
        <taxon>Brassiceae</taxon>
        <taxon>Brassica</taxon>
    </lineage>
</organism>
<evidence type="ECO:0000313" key="2">
    <source>
        <dbReference type="EMBL" id="KAF2572684.1"/>
    </source>
</evidence>
<evidence type="ECO:0000256" key="1">
    <source>
        <dbReference type="SAM" id="MobiDB-lite"/>
    </source>
</evidence>
<reference evidence="3" key="2">
    <citation type="submission" date="2019-12" db="EMBL/GenBank/DDBJ databases">
        <authorList>
            <person name="Studholme D.J."/>
            <person name="Sarris P."/>
        </authorList>
    </citation>
    <scope>NUCLEOTIDE SEQUENCE</scope>
    <source>
        <strain evidence="3">PFS-1207/04</strain>
        <tissue evidence="3">Leaf</tissue>
    </source>
</reference>
<dbReference type="EMBL" id="QGKY02001015">
    <property type="protein sequence ID" value="KAF2572684.1"/>
    <property type="molecule type" value="Genomic_DNA"/>
</dbReference>
<proteinExistence type="predicted"/>
<evidence type="ECO:0000313" key="4">
    <source>
        <dbReference type="Proteomes" id="UP000266723"/>
    </source>
</evidence>
<dbReference type="EMBL" id="QGKV02000759">
    <property type="protein sequence ID" value="KAF3563744.1"/>
    <property type="molecule type" value="Genomic_DNA"/>
</dbReference>
<gene>
    <name evidence="3" type="ORF">DY000_02016464</name>
    <name evidence="2" type="ORF">F2Q70_00004438</name>
</gene>
<keyword evidence="4" id="KW-1185">Reference proteome</keyword>
<accession>A0A8S9FY32</accession>
<name>A0A8S9FY32_BRACR</name>
<comment type="caution">
    <text evidence="2">The sequence shown here is derived from an EMBL/GenBank/DDBJ whole genome shotgun (WGS) entry which is preliminary data.</text>
</comment>
<reference evidence="2" key="1">
    <citation type="submission" date="2019-12" db="EMBL/GenBank/DDBJ databases">
        <title>Genome sequencing and annotation of Brassica cretica.</title>
        <authorList>
            <person name="Studholme D.J."/>
            <person name="Sarris P.F."/>
        </authorList>
    </citation>
    <scope>NUCLEOTIDE SEQUENCE</scope>
    <source>
        <strain evidence="2">PFS-102/07</strain>
        <tissue evidence="2">Leaf</tissue>
    </source>
</reference>
<sequence length="83" mass="9594">MIEVQTERSIAIEVAKKRIRLGQTNHAPEIRGNNQASEIAGIGEQEEEKMSEDSNKVSKYKRGGEREERHIHTRTHTHIYLEL</sequence>
<evidence type="ECO:0000313" key="3">
    <source>
        <dbReference type="EMBL" id="KAF3563744.1"/>
    </source>
</evidence>
<protein>
    <submittedName>
        <fullName evidence="2">Uncharacterized protein</fullName>
    </submittedName>
</protein>
<feature type="region of interest" description="Disordered" evidence="1">
    <location>
        <begin position="43"/>
        <end position="83"/>
    </location>
</feature>
<dbReference type="Proteomes" id="UP000266723">
    <property type="component" value="Unassembled WGS sequence"/>
</dbReference>
<reference evidence="3 4" key="3">
    <citation type="journal article" date="2020" name="BMC Genomics">
        <title>Intraspecific diversification of the crop wild relative Brassica cretica Lam. using demographic model selection.</title>
        <authorList>
            <person name="Kioukis A."/>
            <person name="Michalopoulou V.A."/>
            <person name="Briers L."/>
            <person name="Pirintsos S."/>
            <person name="Studholme D.J."/>
            <person name="Pavlidis P."/>
            <person name="Sarris P.F."/>
        </authorList>
    </citation>
    <scope>NUCLEOTIDE SEQUENCE [LARGE SCALE GENOMIC DNA]</scope>
    <source>
        <strain evidence="4">cv. PFS-1207/04</strain>
        <strain evidence="3">PFS-1207/04</strain>
    </source>
</reference>